<feature type="compositionally biased region" description="Basic residues" evidence="3">
    <location>
        <begin position="95"/>
        <end position="111"/>
    </location>
</feature>
<reference evidence="5 6" key="1">
    <citation type="journal article" date="2017" name="BMC Genomics">
        <title>Genome sequencing of 39 Akkermansia muciniphila isolates reveals its population structure, genomic and functional diverisity, and global distribution in mammalian gut microbiotas.</title>
        <authorList>
            <person name="Guo X."/>
            <person name="Li S."/>
            <person name="Zhang J."/>
            <person name="Wu F."/>
            <person name="Li X."/>
            <person name="Wu D."/>
            <person name="Zhang M."/>
            <person name="Ou Z."/>
            <person name="Jie Z."/>
            <person name="Yan Q."/>
            <person name="Li P."/>
            <person name="Yi J."/>
            <person name="Peng Y."/>
        </authorList>
    </citation>
    <scope>NUCLEOTIDE SEQUENCE [LARGE SCALE GENOMIC DNA]</scope>
    <source>
        <strain evidence="5 6">GP24</strain>
    </source>
</reference>
<dbReference type="Gene3D" id="3.30.160.20">
    <property type="match status" value="1"/>
</dbReference>
<feature type="domain" description="Prokaryotic-type class I peptide chain release factors" evidence="4">
    <location>
        <begin position="17"/>
        <end position="114"/>
    </location>
</feature>
<dbReference type="InterPro" id="IPR000352">
    <property type="entry name" value="Pep_chain_release_fac_I"/>
</dbReference>
<accession>A0A2N8HBI7</accession>
<dbReference type="InterPro" id="IPR045853">
    <property type="entry name" value="Pep_chain_release_fac_I_sf"/>
</dbReference>
<proteinExistence type="inferred from homology"/>
<evidence type="ECO:0000313" key="5">
    <source>
        <dbReference type="EMBL" id="PNC17234.1"/>
    </source>
</evidence>
<dbReference type="AlphaFoldDB" id="A0A2N8HBI7"/>
<protein>
    <submittedName>
        <fullName evidence="5">Peptide chain release factor-like protein</fullName>
    </submittedName>
</protein>
<organism evidence="5 6">
    <name type="scientific">Akkermansia muciniphila</name>
    <dbReference type="NCBI Taxonomy" id="239935"/>
    <lineage>
        <taxon>Bacteria</taxon>
        <taxon>Pseudomonadati</taxon>
        <taxon>Verrucomicrobiota</taxon>
        <taxon>Verrucomicrobiia</taxon>
        <taxon>Verrucomicrobiales</taxon>
        <taxon>Akkermansiaceae</taxon>
        <taxon>Akkermansia</taxon>
    </lineage>
</organism>
<feature type="region of interest" description="Disordered" evidence="3">
    <location>
        <begin position="95"/>
        <end position="120"/>
    </location>
</feature>
<dbReference type="EMBL" id="PJKA01000013">
    <property type="protein sequence ID" value="PNC17234.1"/>
    <property type="molecule type" value="Genomic_DNA"/>
</dbReference>
<comment type="similarity">
    <text evidence="1">Belongs to the prokaryotic/mitochondrial release factor family.</text>
</comment>
<name>A0A2N8HBI7_9BACT</name>
<sequence>MVRPEKLAALKERMEALGICEQDLEESFVRGSGHGGQKVNKTNNCVYLKHLPTGIAVKCHVDRSRELNRFLARRELCDAVEQAQTGQCAARARVIQRMRRQKDRRRRRRSIHPNSSADSV</sequence>
<dbReference type="SUPFAM" id="SSF75620">
    <property type="entry name" value="Release factor"/>
    <property type="match status" value="1"/>
</dbReference>
<dbReference type="PANTHER" id="PTHR46203">
    <property type="entry name" value="PROBABLE PEPTIDE CHAIN RELEASE FACTOR C12ORF65"/>
    <property type="match status" value="1"/>
</dbReference>
<gene>
    <name evidence="5" type="ORF">CXU22_11485</name>
</gene>
<evidence type="ECO:0000256" key="2">
    <source>
        <dbReference type="ARBA" id="ARBA00022946"/>
    </source>
</evidence>
<evidence type="ECO:0000259" key="4">
    <source>
        <dbReference type="Pfam" id="PF00472"/>
    </source>
</evidence>
<dbReference type="InterPro" id="IPR052405">
    <property type="entry name" value="Mito_Transl_Release_Factor"/>
</dbReference>
<dbReference type="Pfam" id="PF00472">
    <property type="entry name" value="RF-1"/>
    <property type="match status" value="1"/>
</dbReference>
<evidence type="ECO:0000256" key="1">
    <source>
        <dbReference type="ARBA" id="ARBA00010835"/>
    </source>
</evidence>
<dbReference type="RefSeq" id="WP_102715589.1">
    <property type="nucleotide sequence ID" value="NZ_CABMLK010000003.1"/>
</dbReference>
<evidence type="ECO:0000256" key="3">
    <source>
        <dbReference type="SAM" id="MobiDB-lite"/>
    </source>
</evidence>
<comment type="caution">
    <text evidence="5">The sequence shown here is derived from an EMBL/GenBank/DDBJ whole genome shotgun (WGS) entry which is preliminary data.</text>
</comment>
<evidence type="ECO:0000313" key="6">
    <source>
        <dbReference type="Proteomes" id="UP000236000"/>
    </source>
</evidence>
<dbReference type="Proteomes" id="UP000236000">
    <property type="component" value="Unassembled WGS sequence"/>
</dbReference>
<dbReference type="OrthoDB" id="9815709at2"/>
<dbReference type="PANTHER" id="PTHR46203:SF1">
    <property type="entry name" value="MITOCHONDRIAL TRANSLATION RELEASE FACTOR IN RESCUE"/>
    <property type="match status" value="1"/>
</dbReference>
<dbReference type="GO" id="GO:0003747">
    <property type="term" value="F:translation release factor activity"/>
    <property type="evidence" value="ECO:0007669"/>
    <property type="project" value="InterPro"/>
</dbReference>
<keyword evidence="2" id="KW-0809">Transit peptide</keyword>